<keyword evidence="1" id="KW-0472">Membrane</keyword>
<dbReference type="PATRIC" id="fig|1095749.3.peg.454"/>
<sequence length="395" mass="44894">MSALVNLFYIYDPWLQHVLRMSLLTGFLMLLWFAYKWFKKEIKQLIIPIDSLMVCAALIILSFIPILINGTTEFGVISMYVKLAIIFVLGIIIYNVLYAHQNADSQLIRDLKFGISLQSILGFGALAGIPLFIAVSLGTNSDMGGELSRFIGSEQEYRLYNFTSSAFFQLSAFYLMLLHFLLAYNEKQQNLNAIYIFLILFIGLISGRTFFIFSVISLVVYFKVRYIPAILLFAILVLAFAYFYPNHPYVAHALEIVINIINGGSQLSSSSDTLLHKHLFMPEIKQLIMGDGLYYVQENATRSYYGGSDSGFVRQALYGGVGYILICFLFTAYFIKRIADNWFAGSWKFILSTLFVLSILNVKADTYAYPGIMFVFLMFISLFGSKGKNIIVERK</sequence>
<dbReference type="EMBL" id="AJSX01000007">
    <property type="protein sequence ID" value="EIJ71437.1"/>
    <property type="molecule type" value="Genomic_DNA"/>
</dbReference>
<feature type="transmembrane region" description="Helical" evidence="1">
    <location>
        <begin position="316"/>
        <end position="335"/>
    </location>
</feature>
<dbReference type="Proteomes" id="UP000006457">
    <property type="component" value="Unassembled WGS sequence"/>
</dbReference>
<proteinExistence type="predicted"/>
<accession>I3DI94</accession>
<feature type="transmembrane region" description="Helical" evidence="1">
    <location>
        <begin position="226"/>
        <end position="244"/>
    </location>
</feature>
<keyword evidence="1" id="KW-0812">Transmembrane</keyword>
<evidence type="ECO:0000313" key="2">
    <source>
        <dbReference type="EMBL" id="EIJ71437.1"/>
    </source>
</evidence>
<dbReference type="AlphaFoldDB" id="I3DI94"/>
<feature type="transmembrane region" description="Helical" evidence="1">
    <location>
        <begin position="159"/>
        <end position="182"/>
    </location>
</feature>
<feature type="transmembrane region" description="Helical" evidence="1">
    <location>
        <begin position="14"/>
        <end position="33"/>
    </location>
</feature>
<feature type="transmembrane region" description="Helical" evidence="1">
    <location>
        <begin position="367"/>
        <end position="385"/>
    </location>
</feature>
<dbReference type="eggNOG" id="ENOG5033KJS">
    <property type="taxonomic scope" value="Bacteria"/>
</dbReference>
<name>I3DI94_9PAST</name>
<keyword evidence="3" id="KW-1185">Reference proteome</keyword>
<evidence type="ECO:0000256" key="1">
    <source>
        <dbReference type="SAM" id="Phobius"/>
    </source>
</evidence>
<protein>
    <submittedName>
        <fullName evidence="2">Putative membrane protein</fullName>
    </submittedName>
</protein>
<gene>
    <name evidence="2" type="ORF">HMPREF1052_0220</name>
</gene>
<evidence type="ECO:0000313" key="3">
    <source>
        <dbReference type="Proteomes" id="UP000006457"/>
    </source>
</evidence>
<feature type="transmembrane region" description="Helical" evidence="1">
    <location>
        <begin position="342"/>
        <end position="361"/>
    </location>
</feature>
<feature type="transmembrane region" description="Helical" evidence="1">
    <location>
        <begin position="120"/>
        <end position="139"/>
    </location>
</feature>
<dbReference type="OrthoDB" id="5688157at2"/>
<organism evidence="2 3">
    <name type="scientific">Pasteurella bettyae CCUG 2042</name>
    <dbReference type="NCBI Taxonomy" id="1095749"/>
    <lineage>
        <taxon>Bacteria</taxon>
        <taxon>Pseudomonadati</taxon>
        <taxon>Pseudomonadota</taxon>
        <taxon>Gammaproteobacteria</taxon>
        <taxon>Pasteurellales</taxon>
        <taxon>Pasteurellaceae</taxon>
        <taxon>Pasteurella</taxon>
    </lineage>
</organism>
<dbReference type="RefSeq" id="WP_005758935.1">
    <property type="nucleotide sequence ID" value="NZ_AJSX01000007.1"/>
</dbReference>
<comment type="caution">
    <text evidence="2">The sequence shown here is derived from an EMBL/GenBank/DDBJ whole genome shotgun (WGS) entry which is preliminary data.</text>
</comment>
<feature type="transmembrane region" description="Helical" evidence="1">
    <location>
        <begin position="194"/>
        <end position="220"/>
    </location>
</feature>
<feature type="transmembrane region" description="Helical" evidence="1">
    <location>
        <begin position="45"/>
        <end position="68"/>
    </location>
</feature>
<feature type="transmembrane region" description="Helical" evidence="1">
    <location>
        <begin position="80"/>
        <end position="99"/>
    </location>
</feature>
<keyword evidence="1" id="KW-1133">Transmembrane helix</keyword>
<reference evidence="2 3" key="1">
    <citation type="submission" date="2012-03" db="EMBL/GenBank/DDBJ databases">
        <authorList>
            <person name="Harkins D.M."/>
            <person name="Madupu R."/>
            <person name="Durkin A.S."/>
            <person name="Torralba M."/>
            <person name="Methe B."/>
            <person name="Sutton G.G."/>
            <person name="Nelson K.E."/>
        </authorList>
    </citation>
    <scope>NUCLEOTIDE SEQUENCE [LARGE SCALE GENOMIC DNA]</scope>
    <source>
        <strain evidence="2 3">CCUG 2042</strain>
    </source>
</reference>